<dbReference type="EMBL" id="JBHRWI010000022">
    <property type="protein sequence ID" value="MFC3512443.1"/>
    <property type="molecule type" value="Genomic_DNA"/>
</dbReference>
<accession>A0ABV7QJG7</accession>
<proteinExistence type="predicted"/>
<organism evidence="2 3">
    <name type="scientific">Amycolatopsis halotolerans</name>
    <dbReference type="NCBI Taxonomy" id="330083"/>
    <lineage>
        <taxon>Bacteria</taxon>
        <taxon>Bacillati</taxon>
        <taxon>Actinomycetota</taxon>
        <taxon>Actinomycetes</taxon>
        <taxon>Pseudonocardiales</taxon>
        <taxon>Pseudonocardiaceae</taxon>
        <taxon>Amycolatopsis</taxon>
    </lineage>
</organism>
<dbReference type="RefSeq" id="WP_377871713.1">
    <property type="nucleotide sequence ID" value="NZ_JBHMAY010000032.1"/>
</dbReference>
<evidence type="ECO:0000256" key="1">
    <source>
        <dbReference type="SAM" id="MobiDB-lite"/>
    </source>
</evidence>
<dbReference type="Proteomes" id="UP001595764">
    <property type="component" value="Unassembled WGS sequence"/>
</dbReference>
<comment type="caution">
    <text evidence="2">The sequence shown here is derived from an EMBL/GenBank/DDBJ whole genome shotgun (WGS) entry which is preliminary data.</text>
</comment>
<evidence type="ECO:0000313" key="3">
    <source>
        <dbReference type="Proteomes" id="UP001595764"/>
    </source>
</evidence>
<sequence>MARRQIGRVHGSGNVTGQLGPLRDSLEIADVHRLARPDEHAEPSWRIEGQNFDIRLRARGHRQYLRMPPQQVSRRVLTMFRRNGISFAGRQHEMLVRTGVTVWPTTSGPKEAQFGAGITARHADPPSACARRLAGCLACATPDTVTAVLAKAQPVGSTP</sequence>
<protein>
    <submittedName>
        <fullName evidence="2">Uncharacterized protein</fullName>
    </submittedName>
</protein>
<gene>
    <name evidence="2" type="ORF">ACFORO_19885</name>
</gene>
<feature type="region of interest" description="Disordered" evidence="1">
    <location>
        <begin position="1"/>
        <end position="21"/>
    </location>
</feature>
<name>A0ABV7QJG7_9PSEU</name>
<reference evidence="3" key="1">
    <citation type="journal article" date="2019" name="Int. J. Syst. Evol. Microbiol.">
        <title>The Global Catalogue of Microorganisms (GCM) 10K type strain sequencing project: providing services to taxonomists for standard genome sequencing and annotation.</title>
        <authorList>
            <consortium name="The Broad Institute Genomics Platform"/>
            <consortium name="The Broad Institute Genome Sequencing Center for Infectious Disease"/>
            <person name="Wu L."/>
            <person name="Ma J."/>
        </authorList>
    </citation>
    <scope>NUCLEOTIDE SEQUENCE [LARGE SCALE GENOMIC DNA]</scope>
    <source>
        <strain evidence="3">CGMCC 4.7682</strain>
    </source>
</reference>
<keyword evidence="3" id="KW-1185">Reference proteome</keyword>
<evidence type="ECO:0000313" key="2">
    <source>
        <dbReference type="EMBL" id="MFC3512443.1"/>
    </source>
</evidence>